<dbReference type="InterPro" id="IPR045851">
    <property type="entry name" value="AMP-bd_C_sf"/>
</dbReference>
<reference evidence="5 6" key="1">
    <citation type="journal article" date="2019" name="Nat. Ecol. Evol.">
        <title>Megaphylogeny resolves global patterns of mushroom evolution.</title>
        <authorList>
            <person name="Varga T."/>
            <person name="Krizsan K."/>
            <person name="Foldi C."/>
            <person name="Dima B."/>
            <person name="Sanchez-Garcia M."/>
            <person name="Sanchez-Ramirez S."/>
            <person name="Szollosi G.J."/>
            <person name="Szarkandi J.G."/>
            <person name="Papp V."/>
            <person name="Albert L."/>
            <person name="Andreopoulos W."/>
            <person name="Angelini C."/>
            <person name="Antonin V."/>
            <person name="Barry K.W."/>
            <person name="Bougher N.L."/>
            <person name="Buchanan P."/>
            <person name="Buyck B."/>
            <person name="Bense V."/>
            <person name="Catcheside P."/>
            <person name="Chovatia M."/>
            <person name="Cooper J."/>
            <person name="Damon W."/>
            <person name="Desjardin D."/>
            <person name="Finy P."/>
            <person name="Geml J."/>
            <person name="Haridas S."/>
            <person name="Hughes K."/>
            <person name="Justo A."/>
            <person name="Karasinski D."/>
            <person name="Kautmanova I."/>
            <person name="Kiss B."/>
            <person name="Kocsube S."/>
            <person name="Kotiranta H."/>
            <person name="LaButti K.M."/>
            <person name="Lechner B.E."/>
            <person name="Liimatainen K."/>
            <person name="Lipzen A."/>
            <person name="Lukacs Z."/>
            <person name="Mihaltcheva S."/>
            <person name="Morgado L.N."/>
            <person name="Niskanen T."/>
            <person name="Noordeloos M.E."/>
            <person name="Ohm R.A."/>
            <person name="Ortiz-Santana B."/>
            <person name="Ovrebo C."/>
            <person name="Racz N."/>
            <person name="Riley R."/>
            <person name="Savchenko A."/>
            <person name="Shiryaev A."/>
            <person name="Soop K."/>
            <person name="Spirin V."/>
            <person name="Szebenyi C."/>
            <person name="Tomsovsky M."/>
            <person name="Tulloss R.E."/>
            <person name="Uehling J."/>
            <person name="Grigoriev I.V."/>
            <person name="Vagvolgyi C."/>
            <person name="Papp T."/>
            <person name="Martin F.M."/>
            <person name="Miettinen O."/>
            <person name="Hibbett D.S."/>
            <person name="Nagy L.G."/>
        </authorList>
    </citation>
    <scope>NUCLEOTIDE SEQUENCE [LARGE SCALE GENOMIC DNA]</scope>
    <source>
        <strain evidence="5 6">CBS 121175</strain>
    </source>
</reference>
<dbReference type="AlphaFoldDB" id="A0A5C3L5T2"/>
<dbReference type="Pfam" id="PF13193">
    <property type="entry name" value="AMP-binding_C"/>
    <property type="match status" value="1"/>
</dbReference>
<organism evidence="5 6">
    <name type="scientific">Coprinopsis marcescibilis</name>
    <name type="common">Agaric fungus</name>
    <name type="synonym">Psathyrella marcescibilis</name>
    <dbReference type="NCBI Taxonomy" id="230819"/>
    <lineage>
        <taxon>Eukaryota</taxon>
        <taxon>Fungi</taxon>
        <taxon>Dikarya</taxon>
        <taxon>Basidiomycota</taxon>
        <taxon>Agaricomycotina</taxon>
        <taxon>Agaricomycetes</taxon>
        <taxon>Agaricomycetidae</taxon>
        <taxon>Agaricales</taxon>
        <taxon>Agaricineae</taxon>
        <taxon>Psathyrellaceae</taxon>
        <taxon>Coprinopsis</taxon>
    </lineage>
</organism>
<proteinExistence type="inferred from homology"/>
<dbReference type="SUPFAM" id="SSF56801">
    <property type="entry name" value="Acetyl-CoA synthetase-like"/>
    <property type="match status" value="1"/>
</dbReference>
<dbReference type="Pfam" id="PF00501">
    <property type="entry name" value="AMP-binding"/>
    <property type="match status" value="1"/>
</dbReference>
<dbReference type="EMBL" id="ML210216">
    <property type="protein sequence ID" value="TFK23578.1"/>
    <property type="molecule type" value="Genomic_DNA"/>
</dbReference>
<dbReference type="Gene3D" id="3.30.300.30">
    <property type="match status" value="1"/>
</dbReference>
<accession>A0A5C3L5T2</accession>
<dbReference type="OrthoDB" id="1898221at2759"/>
<dbReference type="PANTHER" id="PTHR24096:SF149">
    <property type="entry name" value="AMP-BINDING DOMAIN-CONTAINING PROTEIN-RELATED"/>
    <property type="match status" value="1"/>
</dbReference>
<comment type="similarity">
    <text evidence="1">Belongs to the ATP-dependent AMP-binding enzyme family.</text>
</comment>
<dbReference type="CDD" id="cd05911">
    <property type="entry name" value="Firefly_Luc_like"/>
    <property type="match status" value="1"/>
</dbReference>
<dbReference type="InterPro" id="IPR042099">
    <property type="entry name" value="ANL_N_sf"/>
</dbReference>
<dbReference type="STRING" id="230819.A0A5C3L5T2"/>
<dbReference type="InterPro" id="IPR025110">
    <property type="entry name" value="AMP-bd_C"/>
</dbReference>
<gene>
    <name evidence="5" type="ORF">FA15DRAFT_593980</name>
</gene>
<dbReference type="Gene3D" id="3.40.50.12780">
    <property type="entry name" value="N-terminal domain of ligase-like"/>
    <property type="match status" value="1"/>
</dbReference>
<protein>
    <submittedName>
        <fullName evidence="5">AMP binding protein</fullName>
    </submittedName>
</protein>
<evidence type="ECO:0000256" key="2">
    <source>
        <dbReference type="ARBA" id="ARBA00022598"/>
    </source>
</evidence>
<evidence type="ECO:0000313" key="5">
    <source>
        <dbReference type="EMBL" id="TFK23578.1"/>
    </source>
</evidence>
<feature type="domain" description="AMP-dependent synthetase/ligase" evidence="3">
    <location>
        <begin position="47"/>
        <end position="460"/>
    </location>
</feature>
<dbReference type="InterPro" id="IPR020845">
    <property type="entry name" value="AMP-binding_CS"/>
</dbReference>
<evidence type="ECO:0000256" key="1">
    <source>
        <dbReference type="ARBA" id="ARBA00006432"/>
    </source>
</evidence>
<keyword evidence="2" id="KW-0436">Ligase</keyword>
<evidence type="ECO:0000259" key="4">
    <source>
        <dbReference type="Pfam" id="PF13193"/>
    </source>
</evidence>
<evidence type="ECO:0000259" key="3">
    <source>
        <dbReference type="Pfam" id="PF00501"/>
    </source>
</evidence>
<dbReference type="InterPro" id="IPR000873">
    <property type="entry name" value="AMP-dep_synth/lig_dom"/>
</dbReference>
<evidence type="ECO:0000313" key="6">
    <source>
        <dbReference type="Proteomes" id="UP000307440"/>
    </source>
</evidence>
<keyword evidence="6" id="KW-1185">Reference proteome</keyword>
<feature type="domain" description="AMP-binding enzyme C-terminal" evidence="4">
    <location>
        <begin position="511"/>
        <end position="596"/>
    </location>
</feature>
<name>A0A5C3L5T2_COPMA</name>
<dbReference type="PROSITE" id="PS00455">
    <property type="entry name" value="AMP_BINDING"/>
    <property type="match status" value="1"/>
</dbReference>
<sequence>MAPPPTAKAIVYASLAPPVPVIRESIFTYLFDADSGAPGAPPSTDPSAKAQPTDLAFVDAKTGTTLTRGQVENLALRLAWGLRNRIRLDGGGRGLRRLKRGDTVMIMSPNSLAWPAVLFGCVAAGLRISFAGCGSTARDLAFQYEDSKPSVVLCAGDLVGVVKEMFGLVGVKGDVEERIWVMDRVWEGKDLRSEEQTQAKVGARVQGARDALDLVLGPALERAERFDSDDSEETVYVCYSSGTTGRPKGVETSHKNVCSVLGMTHALWKGCDTERDVYLAILPVYHMFGLVISIHYPFWRGKPVVIDSGFTAEGFCSAVEQYRCTSLLLVPPILLELSEFKDLDRYDLRSVTNISSGAAPLSVALAGKVLNRLRKQGADVLLLQGCGSTETTCPAQIVAPEDSVRKFGSVGQLLPNIEARIVIEDDADEGEGGVTRMREAAEGEEGEMWLRGPTICKGYLNNPAANAATWTADGWFRTGDVLRRDADGYYYIMDRKKEMLKYKGHQVAPAELEAVLMENGEIGDAGVIGIMDEYSGNELPRAYVRPSDPSVLQDEARKVNFEKRIEGWVKTQVSAWKYLRGGVVAIPDVPKSATGKILRKELREWAKKDKLGRGERKHIARL</sequence>
<dbReference type="Proteomes" id="UP000307440">
    <property type="component" value="Unassembled WGS sequence"/>
</dbReference>
<dbReference type="PANTHER" id="PTHR24096">
    <property type="entry name" value="LONG-CHAIN-FATTY-ACID--COA LIGASE"/>
    <property type="match status" value="1"/>
</dbReference>
<dbReference type="GO" id="GO:0016405">
    <property type="term" value="F:CoA-ligase activity"/>
    <property type="evidence" value="ECO:0007669"/>
    <property type="project" value="TreeGrafter"/>
</dbReference>